<keyword evidence="2" id="KW-0645">Protease</keyword>
<evidence type="ECO:0000256" key="1">
    <source>
        <dbReference type="SAM" id="SignalP"/>
    </source>
</evidence>
<protein>
    <submittedName>
        <fullName evidence="2">Serine protease</fullName>
    </submittedName>
</protein>
<dbReference type="InterPro" id="IPR009003">
    <property type="entry name" value="Peptidase_S1_PA"/>
</dbReference>
<feature type="signal peptide" evidence="1">
    <location>
        <begin position="1"/>
        <end position="31"/>
    </location>
</feature>
<name>A0ABW4FIS6_9PSEU</name>
<dbReference type="SUPFAM" id="SSF50494">
    <property type="entry name" value="Trypsin-like serine proteases"/>
    <property type="match status" value="1"/>
</dbReference>
<dbReference type="GO" id="GO:0008233">
    <property type="term" value="F:peptidase activity"/>
    <property type="evidence" value="ECO:0007669"/>
    <property type="project" value="UniProtKB-KW"/>
</dbReference>
<reference evidence="3" key="1">
    <citation type="journal article" date="2019" name="Int. J. Syst. Evol. Microbiol.">
        <title>The Global Catalogue of Microorganisms (GCM) 10K type strain sequencing project: providing services to taxonomists for standard genome sequencing and annotation.</title>
        <authorList>
            <consortium name="The Broad Institute Genomics Platform"/>
            <consortium name="The Broad Institute Genome Sequencing Center for Infectious Disease"/>
            <person name="Wu L."/>
            <person name="Ma J."/>
        </authorList>
    </citation>
    <scope>NUCLEOTIDE SEQUENCE [LARGE SCALE GENOMIC DNA]</scope>
    <source>
        <strain evidence="3">JCM 12165</strain>
    </source>
</reference>
<evidence type="ECO:0000313" key="3">
    <source>
        <dbReference type="Proteomes" id="UP001597145"/>
    </source>
</evidence>
<proteinExistence type="predicted"/>
<gene>
    <name evidence="2" type="ORF">ACFSCY_13070</name>
</gene>
<dbReference type="Proteomes" id="UP001597145">
    <property type="component" value="Unassembled WGS sequence"/>
</dbReference>
<dbReference type="RefSeq" id="WP_343987482.1">
    <property type="nucleotide sequence ID" value="NZ_BAAAJG010000029.1"/>
</dbReference>
<keyword evidence="2" id="KW-0378">Hydrolase</keyword>
<dbReference type="InterPro" id="IPR006311">
    <property type="entry name" value="TAT_signal"/>
</dbReference>
<dbReference type="EMBL" id="JBHUCP010000008">
    <property type="protein sequence ID" value="MFD1530376.1"/>
    <property type="molecule type" value="Genomic_DNA"/>
</dbReference>
<evidence type="ECO:0000313" key="2">
    <source>
        <dbReference type="EMBL" id="MFD1530376.1"/>
    </source>
</evidence>
<sequence length="280" mass="28192">MDRRRTALLAVAVLTAAALGLIAPVAPVAAAAAHPTLRSGNAEITPGVLMLTPVAPGATSACTAAFVFTGRDTTYLGYAAHCAARGEATSLSGCAERTLPVGTTVEIEGAAGFRTSGRLAYTSWGTMQDVGETDAALCTLNDFALVALSPGDVGRVDPTVPALGGPTDLDSDGTVAGEPVYSYQPQNAGRAVKSGQSLGVGTAGLTHRVQTSPPGRPGDSGSGYLDGKGRAFGVLSTLFLDGSRTNGVTDLAHALAYASRYGGIGTVSLVLGERPFAPRD</sequence>
<comment type="caution">
    <text evidence="2">The sequence shown here is derived from an EMBL/GenBank/DDBJ whole genome shotgun (WGS) entry which is preliminary data.</text>
</comment>
<dbReference type="PROSITE" id="PS51318">
    <property type="entry name" value="TAT"/>
    <property type="match status" value="1"/>
</dbReference>
<feature type="chain" id="PRO_5046912299" evidence="1">
    <location>
        <begin position="32"/>
        <end position="280"/>
    </location>
</feature>
<accession>A0ABW4FIS6</accession>
<dbReference type="GO" id="GO:0006508">
    <property type="term" value="P:proteolysis"/>
    <property type="evidence" value="ECO:0007669"/>
    <property type="project" value="UniProtKB-KW"/>
</dbReference>
<keyword evidence="3" id="KW-1185">Reference proteome</keyword>
<organism evidence="2 3">
    <name type="scientific">Pseudonocardia aurantiaca</name>
    <dbReference type="NCBI Taxonomy" id="75290"/>
    <lineage>
        <taxon>Bacteria</taxon>
        <taxon>Bacillati</taxon>
        <taxon>Actinomycetota</taxon>
        <taxon>Actinomycetes</taxon>
        <taxon>Pseudonocardiales</taxon>
        <taxon>Pseudonocardiaceae</taxon>
        <taxon>Pseudonocardia</taxon>
    </lineage>
</organism>
<keyword evidence="1" id="KW-0732">Signal</keyword>